<name>A0AAV5VBD3_9BILA</name>
<proteinExistence type="predicted"/>
<sequence length="337" mass="38405">RAPNSPSPSMAPFIDYLSNATSCAHPSLIIGDFNFSNIDWYTDYSNADWGSMNNLISTHNWTLSFMGKTISEAYEYFNAFITELIAAYVPLKQPKSINGFPKYLSVLYDRLQRYHTYAPNSDLTHSLRKRFDKALKSFETNREIRAVQSGNTNTFFKYCKSRFKSNNSSLPGILDDKGKILLTDTEKATAFSKFFSKVQTSPLSSPLPRPMVCQTHFDLPSIFPEQILRLKLCNIETLEYRRALRDMQFIYDSIHRHALLDTTNLYSLAPLARSLRFAHGLRISIPCRLPVSISTCASRSITLWNNLPSRLVTAPKTPFSVGLRKNPKLVTTTSRIR</sequence>
<evidence type="ECO:0000313" key="1">
    <source>
        <dbReference type="EMBL" id="GMT17000.1"/>
    </source>
</evidence>
<evidence type="ECO:0008006" key="3">
    <source>
        <dbReference type="Google" id="ProtNLM"/>
    </source>
</evidence>
<dbReference type="PANTHER" id="PTHR21459">
    <property type="entry name" value="PROTEIN CBG08968"/>
    <property type="match status" value="1"/>
</dbReference>
<dbReference type="PANTHER" id="PTHR21459:SF2">
    <property type="entry name" value="PROTEIN CBG08968"/>
    <property type="match status" value="1"/>
</dbReference>
<evidence type="ECO:0000313" key="2">
    <source>
        <dbReference type="Proteomes" id="UP001432322"/>
    </source>
</evidence>
<feature type="non-terminal residue" evidence="1">
    <location>
        <position position="337"/>
    </location>
</feature>
<protein>
    <recommendedName>
        <fullName evidence="3">Endonuclease/exonuclease/phosphatase domain-containing protein</fullName>
    </recommendedName>
</protein>
<dbReference type="Proteomes" id="UP001432322">
    <property type="component" value="Unassembled WGS sequence"/>
</dbReference>
<feature type="non-terminal residue" evidence="1">
    <location>
        <position position="1"/>
    </location>
</feature>
<keyword evidence="2" id="KW-1185">Reference proteome</keyword>
<dbReference type="EMBL" id="BTSY01000002">
    <property type="protein sequence ID" value="GMT17000.1"/>
    <property type="molecule type" value="Genomic_DNA"/>
</dbReference>
<reference evidence="1" key="1">
    <citation type="submission" date="2023-10" db="EMBL/GenBank/DDBJ databases">
        <title>Genome assembly of Pristionchus species.</title>
        <authorList>
            <person name="Yoshida K."/>
            <person name="Sommer R.J."/>
        </authorList>
    </citation>
    <scope>NUCLEOTIDE SEQUENCE</scope>
    <source>
        <strain evidence="1">RS5133</strain>
    </source>
</reference>
<comment type="caution">
    <text evidence="1">The sequence shown here is derived from an EMBL/GenBank/DDBJ whole genome shotgun (WGS) entry which is preliminary data.</text>
</comment>
<dbReference type="AlphaFoldDB" id="A0AAV5VBD3"/>
<organism evidence="1 2">
    <name type="scientific">Pristionchus fissidentatus</name>
    <dbReference type="NCBI Taxonomy" id="1538716"/>
    <lineage>
        <taxon>Eukaryota</taxon>
        <taxon>Metazoa</taxon>
        <taxon>Ecdysozoa</taxon>
        <taxon>Nematoda</taxon>
        <taxon>Chromadorea</taxon>
        <taxon>Rhabditida</taxon>
        <taxon>Rhabditina</taxon>
        <taxon>Diplogasteromorpha</taxon>
        <taxon>Diplogasteroidea</taxon>
        <taxon>Neodiplogasteridae</taxon>
        <taxon>Pristionchus</taxon>
    </lineage>
</organism>
<accession>A0AAV5VBD3</accession>
<gene>
    <name evidence="1" type="ORF">PFISCL1PPCAC_8297</name>
</gene>